<proteinExistence type="predicted"/>
<evidence type="ECO:0000256" key="5">
    <source>
        <dbReference type="ARBA" id="ARBA00023125"/>
    </source>
</evidence>
<reference evidence="11 12" key="1">
    <citation type="submission" date="2017-12" db="EMBL/GenBank/DDBJ databases">
        <title>Sequencing, de novo assembly and annotation of complete genome of a new Thraustochytrid species, strain FCC1311.</title>
        <authorList>
            <person name="Sedici K."/>
            <person name="Godart F."/>
            <person name="Aiese Cigliano R."/>
            <person name="Sanseverino W."/>
            <person name="Barakat M."/>
            <person name="Ortet P."/>
            <person name="Marechal E."/>
            <person name="Cagnac O."/>
            <person name="Amato A."/>
        </authorList>
    </citation>
    <scope>NUCLEOTIDE SEQUENCE [LARGE SCALE GENOMIC DNA]</scope>
</reference>
<evidence type="ECO:0000256" key="7">
    <source>
        <dbReference type="ARBA" id="ARBA00023242"/>
    </source>
</evidence>
<evidence type="ECO:0000259" key="10">
    <source>
        <dbReference type="PROSITE" id="PS51032"/>
    </source>
</evidence>
<dbReference type="InterPro" id="IPR047021">
    <property type="entry name" value="REXO1/3/4-like"/>
</dbReference>
<dbReference type="InterPro" id="IPR036397">
    <property type="entry name" value="RNaseH_sf"/>
</dbReference>
<dbReference type="GO" id="GO:0003677">
    <property type="term" value="F:DNA binding"/>
    <property type="evidence" value="ECO:0007669"/>
    <property type="project" value="UniProtKB-KW"/>
</dbReference>
<dbReference type="Gene3D" id="3.30.1370.10">
    <property type="entry name" value="K Homology domain, type 1"/>
    <property type="match status" value="1"/>
</dbReference>
<dbReference type="InterPro" id="IPR012337">
    <property type="entry name" value="RNaseH-like_sf"/>
</dbReference>
<sequence length="781" mass="87195">MSEKEIKELQRKFTGVVFHKQEKKWRARYYRNDGKRSWLKSLYPTAEKAARAYDAAVLEDGLPAQPLNFVSPEDRLAAEKKRAAAALRTASATPQGGFGSLSDLVRSASTLTAPKPQQQPGQQPQQQHKQQQQHQSRTPLRSQMSNANPATVTGAKRKRPIEEPAAAPEPTQSGQVVAAEGLANKRRAKKKQRRERQRDNKRQQDDPAAASAKAKADLALESQHAAKAAAEAAVANKPLIQTLRARPVRLAEHAPPKSVDRKMFKTTEGMDEAATWSTRRPQARPKLDASKIDNEPMRDVVDLVELTSTEPSWARYYDPLLERFDKENWIETKATTKTRTQGDEDMDDDDDDKGAKPPRLFGLDCEMVLCKPATQVDDANVQPASVLARVSLVECTPTRDGAFGTKAEFKILFDEYVKIPDTLQVVDLLTHVSGIEQKHLDEAKLSFEEAQNLVTDHVRSTDIVVGHSLWSDYGALCLWHGNTVDTTALCGVRNLPHMTLSLKDAAVAVLHDQRELEQFQESGEAHDSVADAEWSIRVMFKLLELSKSRKVALPYLFKKIPDRYRARLTFHLLPVSADEDGVRALVSERLPEDVKADETTMEVRQIRWSERRDGSKVGSVVVDMASPELAHKVFEALPCVQTGCGGFDNSPPSCAAGWPDRQGMPRKLVRAPSAPEEFLTCEVISYFPMNLQYTRTMRIRTSVLGRLMGPSGRIVLMIQQVCGARIVITRQPDKNCEDPRYRTAAQIQVAADAQSKLEQAIQMVHSALKNELTVQKKPQAY</sequence>
<feature type="region of interest" description="Disordered" evidence="9">
    <location>
        <begin position="112"/>
        <end position="218"/>
    </location>
</feature>
<dbReference type="InterPro" id="IPR001471">
    <property type="entry name" value="AP2/ERF_dom"/>
</dbReference>
<dbReference type="InterPro" id="IPR016177">
    <property type="entry name" value="DNA-bd_dom_sf"/>
</dbReference>
<dbReference type="Gene3D" id="3.30.730.10">
    <property type="entry name" value="AP2/ERF domain"/>
    <property type="match status" value="1"/>
</dbReference>
<dbReference type="InterPro" id="IPR036955">
    <property type="entry name" value="AP2/ERF_dom_sf"/>
</dbReference>
<feature type="compositionally biased region" description="Basic residues" evidence="9">
    <location>
        <begin position="184"/>
        <end position="195"/>
    </location>
</feature>
<feature type="compositionally biased region" description="Low complexity" evidence="9">
    <location>
        <begin position="208"/>
        <end position="218"/>
    </location>
</feature>
<gene>
    <name evidence="11" type="ORF">FCC1311_029342</name>
</gene>
<dbReference type="OrthoDB" id="206335at2759"/>
<dbReference type="InterPro" id="IPR036612">
    <property type="entry name" value="KH_dom_type_1_sf"/>
</dbReference>
<evidence type="ECO:0000256" key="3">
    <source>
        <dbReference type="ARBA" id="ARBA00022801"/>
    </source>
</evidence>
<evidence type="ECO:0000313" key="11">
    <source>
        <dbReference type="EMBL" id="GBG26713.1"/>
    </source>
</evidence>
<feature type="compositionally biased region" description="Polar residues" evidence="9">
    <location>
        <begin position="136"/>
        <end position="151"/>
    </location>
</feature>
<name>A0A2R5GDJ4_9STRA</name>
<feature type="region of interest" description="Disordered" evidence="9">
    <location>
        <begin position="335"/>
        <end position="357"/>
    </location>
</feature>
<dbReference type="GO" id="GO:0003723">
    <property type="term" value="F:RNA binding"/>
    <property type="evidence" value="ECO:0007669"/>
    <property type="project" value="UniProtKB-UniRule"/>
</dbReference>
<dbReference type="PANTHER" id="PTHR12801">
    <property type="entry name" value="RNA EXONUCLEASE REXO1 / RECO3 FAMILY MEMBER-RELATED"/>
    <property type="match status" value="1"/>
</dbReference>
<evidence type="ECO:0000256" key="1">
    <source>
        <dbReference type="ARBA" id="ARBA00004123"/>
    </source>
</evidence>
<dbReference type="GO" id="GO:0003700">
    <property type="term" value="F:DNA-binding transcription factor activity"/>
    <property type="evidence" value="ECO:0007669"/>
    <property type="project" value="InterPro"/>
</dbReference>
<keyword evidence="4" id="KW-0805">Transcription regulation</keyword>
<keyword evidence="5" id="KW-0238">DNA-binding</keyword>
<feature type="compositionally biased region" description="Basic and acidic residues" evidence="9">
    <location>
        <begin position="196"/>
        <end position="205"/>
    </location>
</feature>
<dbReference type="SMART" id="SM00380">
    <property type="entry name" value="AP2"/>
    <property type="match status" value="1"/>
</dbReference>
<dbReference type="SUPFAM" id="SSF54171">
    <property type="entry name" value="DNA-binding domain"/>
    <property type="match status" value="1"/>
</dbReference>
<evidence type="ECO:0000256" key="2">
    <source>
        <dbReference type="ARBA" id="ARBA00022722"/>
    </source>
</evidence>
<dbReference type="SMART" id="SM00479">
    <property type="entry name" value="EXOIII"/>
    <property type="match status" value="1"/>
</dbReference>
<keyword evidence="2" id="KW-0540">Nuclease</keyword>
<comment type="caution">
    <text evidence="11">The sequence shown here is derived from an EMBL/GenBank/DDBJ whole genome shotgun (WGS) entry which is preliminary data.</text>
</comment>
<keyword evidence="8" id="KW-0694">RNA-binding</keyword>
<evidence type="ECO:0000256" key="8">
    <source>
        <dbReference type="PROSITE-ProRule" id="PRU00117"/>
    </source>
</evidence>
<keyword evidence="12" id="KW-1185">Reference proteome</keyword>
<dbReference type="SUPFAM" id="SSF53098">
    <property type="entry name" value="Ribonuclease H-like"/>
    <property type="match status" value="1"/>
</dbReference>
<dbReference type="SUPFAM" id="SSF54791">
    <property type="entry name" value="Eukaryotic type KH-domain (KH-domain type I)"/>
    <property type="match status" value="1"/>
</dbReference>
<dbReference type="GO" id="GO:0005634">
    <property type="term" value="C:nucleus"/>
    <property type="evidence" value="ECO:0007669"/>
    <property type="project" value="UniProtKB-SubCell"/>
</dbReference>
<evidence type="ECO:0000256" key="6">
    <source>
        <dbReference type="ARBA" id="ARBA00023163"/>
    </source>
</evidence>
<feature type="compositionally biased region" description="Acidic residues" evidence="9">
    <location>
        <begin position="343"/>
        <end position="352"/>
    </location>
</feature>
<organism evidence="11 12">
    <name type="scientific">Hondaea fermentalgiana</name>
    <dbReference type="NCBI Taxonomy" id="2315210"/>
    <lineage>
        <taxon>Eukaryota</taxon>
        <taxon>Sar</taxon>
        <taxon>Stramenopiles</taxon>
        <taxon>Bigyra</taxon>
        <taxon>Labyrinthulomycetes</taxon>
        <taxon>Thraustochytrida</taxon>
        <taxon>Thraustochytriidae</taxon>
        <taxon>Hondaea</taxon>
    </lineage>
</organism>
<protein>
    <submittedName>
        <fullName evidence="11">RNA exonuclease 1-like</fullName>
    </submittedName>
</protein>
<dbReference type="PROSITE" id="PS50084">
    <property type="entry name" value="KH_TYPE_1"/>
    <property type="match status" value="1"/>
</dbReference>
<evidence type="ECO:0000313" key="12">
    <source>
        <dbReference type="Proteomes" id="UP000241890"/>
    </source>
</evidence>
<keyword evidence="6" id="KW-0804">Transcription</keyword>
<dbReference type="InterPro" id="IPR013520">
    <property type="entry name" value="Ribonucl_H"/>
</dbReference>
<dbReference type="Gene3D" id="3.30.420.10">
    <property type="entry name" value="Ribonuclease H-like superfamily/Ribonuclease H"/>
    <property type="match status" value="1"/>
</dbReference>
<keyword evidence="3" id="KW-0378">Hydrolase</keyword>
<comment type="subcellular location">
    <subcellularLocation>
        <location evidence="1">Nucleus</location>
    </subcellularLocation>
</comment>
<dbReference type="PROSITE" id="PS51032">
    <property type="entry name" value="AP2_ERF"/>
    <property type="match status" value="1"/>
</dbReference>
<dbReference type="EMBL" id="BEYU01000022">
    <property type="protein sequence ID" value="GBG26713.1"/>
    <property type="molecule type" value="Genomic_DNA"/>
</dbReference>
<keyword evidence="7" id="KW-0539">Nucleus</keyword>
<evidence type="ECO:0000256" key="4">
    <source>
        <dbReference type="ARBA" id="ARBA00023015"/>
    </source>
</evidence>
<accession>A0A2R5GDJ4</accession>
<feature type="compositionally biased region" description="Low complexity" evidence="9">
    <location>
        <begin position="114"/>
        <end position="135"/>
    </location>
</feature>
<keyword evidence="11" id="KW-0269">Exonuclease</keyword>
<feature type="domain" description="AP2/ERF" evidence="10">
    <location>
        <begin position="12"/>
        <end position="70"/>
    </location>
</feature>
<evidence type="ECO:0000256" key="9">
    <source>
        <dbReference type="SAM" id="MobiDB-lite"/>
    </source>
</evidence>
<dbReference type="AlphaFoldDB" id="A0A2R5GDJ4"/>
<dbReference type="Proteomes" id="UP000241890">
    <property type="component" value="Unassembled WGS sequence"/>
</dbReference>
<dbReference type="GO" id="GO:0004527">
    <property type="term" value="F:exonuclease activity"/>
    <property type="evidence" value="ECO:0007669"/>
    <property type="project" value="UniProtKB-KW"/>
</dbReference>
<dbReference type="InParanoid" id="A0A2R5GDJ4"/>